<dbReference type="InterPro" id="IPR027417">
    <property type="entry name" value="P-loop_NTPase"/>
</dbReference>
<keyword evidence="2" id="KW-1003">Cell membrane</keyword>
<dbReference type="RefSeq" id="WP_015064851.1">
    <property type="nucleotide sequence ID" value="NC_019382.1"/>
</dbReference>
<dbReference type="InterPro" id="IPR008995">
    <property type="entry name" value="Mo/tungstate-bd_C_term_dom"/>
</dbReference>
<dbReference type="PANTHER" id="PTHR42781:SF4">
    <property type="entry name" value="SPERMIDINE_PUTRESCINE IMPORT ATP-BINDING PROTEIN POTA"/>
    <property type="match status" value="1"/>
</dbReference>
<evidence type="ECO:0000256" key="1">
    <source>
        <dbReference type="ARBA" id="ARBA00022448"/>
    </source>
</evidence>
<organism evidence="6 7">
    <name type="scientific">Bordetella bronchiseptica 253</name>
    <dbReference type="NCBI Taxonomy" id="568707"/>
    <lineage>
        <taxon>Bacteria</taxon>
        <taxon>Pseudomonadati</taxon>
        <taxon>Pseudomonadota</taxon>
        <taxon>Betaproteobacteria</taxon>
        <taxon>Burkholderiales</taxon>
        <taxon>Alcaligenaceae</taxon>
        <taxon>Bordetella</taxon>
    </lineage>
</organism>
<evidence type="ECO:0000256" key="3">
    <source>
        <dbReference type="ARBA" id="ARBA00022741"/>
    </source>
</evidence>
<keyword evidence="2" id="KW-0472">Membrane</keyword>
<dbReference type="Gene3D" id="3.40.50.300">
    <property type="entry name" value="P-loop containing nucleotide triphosphate hydrolases"/>
    <property type="match status" value="1"/>
</dbReference>
<dbReference type="GO" id="GO:0005524">
    <property type="term" value="F:ATP binding"/>
    <property type="evidence" value="ECO:0007669"/>
    <property type="project" value="UniProtKB-KW"/>
</dbReference>
<dbReference type="Gene3D" id="2.40.50.100">
    <property type="match status" value="1"/>
</dbReference>
<dbReference type="GO" id="GO:0140359">
    <property type="term" value="F:ABC-type transporter activity"/>
    <property type="evidence" value="ECO:0007669"/>
    <property type="project" value="UniProtKB-ARBA"/>
</dbReference>
<dbReference type="KEGG" id="bbh:BN112_3646"/>
<sequence length="372" mass="40387">MGLRVTDLTKGYTRRGEHHQALRGVSFEAPAGAFVTLLGPSGCGKSTLLNMLAGLDKPSGGRIDISGCTVYDSGTSVYVPAAGRNISMVFQSYAIWPHMTVRENVAFPLLNGRQRRRGRAELEQATDAALEKVHLAHLADRPAPLLSGGQQQRVALARAIAQSPSLILLDEPLSNLDANLRDAMQKQIRDVVSREGITTVYVTHDQKEALAMSDTIIVMSEGRIEQIGTPHQIYYQPGTRFVAQFMGAPNLLEATVEQVDAGSGDVLARCALGPVVFPRRDAALKAGDKATLVLRQEDFQLVAADGPRDRPNRYALAVERCVFLGERMEVVCRAPADPGQAVSAYVNARAMDTGATHVELHYPPEKIHCIEE</sequence>
<accession>A0A0C6P7M4</accession>
<dbReference type="FunFam" id="3.40.50.300:FF:000042">
    <property type="entry name" value="Maltose/maltodextrin ABC transporter, ATP-binding protein"/>
    <property type="match status" value="1"/>
</dbReference>
<dbReference type="SUPFAM" id="SSF50331">
    <property type="entry name" value="MOP-like"/>
    <property type="match status" value="1"/>
</dbReference>
<feature type="domain" description="ABC transporter" evidence="5">
    <location>
        <begin position="3"/>
        <end position="246"/>
    </location>
</feature>
<dbReference type="HOGENOM" id="CLU_000604_1_1_4"/>
<dbReference type="EMBL" id="HE965806">
    <property type="protein sequence ID" value="CCJ55560.1"/>
    <property type="molecule type" value="Genomic_DNA"/>
</dbReference>
<keyword evidence="4 6" id="KW-0067">ATP-binding</keyword>
<dbReference type="SMART" id="SM00382">
    <property type="entry name" value="AAA"/>
    <property type="match status" value="1"/>
</dbReference>
<evidence type="ECO:0000256" key="2">
    <source>
        <dbReference type="ARBA" id="ARBA00022475"/>
    </source>
</evidence>
<evidence type="ECO:0000313" key="6">
    <source>
        <dbReference type="EMBL" id="CCJ55560.1"/>
    </source>
</evidence>
<evidence type="ECO:0000313" key="7">
    <source>
        <dbReference type="Proteomes" id="UP000007564"/>
    </source>
</evidence>
<dbReference type="InterPro" id="IPR003439">
    <property type="entry name" value="ABC_transporter-like_ATP-bd"/>
</dbReference>
<dbReference type="Pfam" id="PF00005">
    <property type="entry name" value="ABC_tran"/>
    <property type="match status" value="1"/>
</dbReference>
<name>A0A0C6P7M4_BORBO</name>
<keyword evidence="1" id="KW-0813">Transport</keyword>
<evidence type="ECO:0000256" key="4">
    <source>
        <dbReference type="ARBA" id="ARBA00022840"/>
    </source>
</evidence>
<dbReference type="OrthoDB" id="5298774at2"/>
<reference evidence="6 7" key="1">
    <citation type="journal article" date="2012" name="BMC Genomics">
        <title>Comparative genomics of the classical Bordetella subspecies: the evolution and exchange of virulence-associated diversity amongst closely related pathogens.</title>
        <authorList>
            <person name="Park J."/>
            <person name="Zhang Y."/>
            <person name="Buboltz A.M."/>
            <person name="Zhang X."/>
            <person name="Schuster S.C."/>
            <person name="Ahuja U."/>
            <person name="Liu M."/>
            <person name="Miller J.F."/>
            <person name="Sebaihia M."/>
            <person name="Bentley S.D."/>
            <person name="Parkhill J."/>
            <person name="Harvill E.T."/>
        </authorList>
    </citation>
    <scope>NUCLEOTIDE SEQUENCE [LARGE SCALE GENOMIC DNA]</scope>
    <source>
        <strain evidence="6 7">253</strain>
    </source>
</reference>
<protein>
    <submittedName>
        <fullName evidence="6">Putative iron(III)-transport ATP-binding protein</fullName>
    </submittedName>
</protein>
<dbReference type="PROSITE" id="PS50893">
    <property type="entry name" value="ABC_TRANSPORTER_2"/>
    <property type="match status" value="1"/>
</dbReference>
<dbReference type="GO" id="GO:0016887">
    <property type="term" value="F:ATP hydrolysis activity"/>
    <property type="evidence" value="ECO:0007669"/>
    <property type="project" value="InterPro"/>
</dbReference>
<proteinExistence type="predicted"/>
<dbReference type="InterPro" id="IPR003593">
    <property type="entry name" value="AAA+_ATPase"/>
</dbReference>
<dbReference type="GO" id="GO:0043190">
    <property type="term" value="C:ATP-binding cassette (ABC) transporter complex"/>
    <property type="evidence" value="ECO:0007669"/>
    <property type="project" value="UniProtKB-ARBA"/>
</dbReference>
<evidence type="ECO:0000259" key="5">
    <source>
        <dbReference type="PROSITE" id="PS50893"/>
    </source>
</evidence>
<dbReference type="SUPFAM" id="SSF52540">
    <property type="entry name" value="P-loop containing nucleoside triphosphate hydrolases"/>
    <property type="match status" value="1"/>
</dbReference>
<dbReference type="AlphaFoldDB" id="A0A0C6P7M4"/>
<keyword evidence="3" id="KW-0547">Nucleotide-binding</keyword>
<dbReference type="InterPro" id="IPR017871">
    <property type="entry name" value="ABC_transporter-like_CS"/>
</dbReference>
<dbReference type="Proteomes" id="UP000007564">
    <property type="component" value="Chromosome"/>
</dbReference>
<dbReference type="PANTHER" id="PTHR42781">
    <property type="entry name" value="SPERMIDINE/PUTRESCINE IMPORT ATP-BINDING PROTEIN POTA"/>
    <property type="match status" value="1"/>
</dbReference>
<gene>
    <name evidence="6" type="ORF">BN112_3646</name>
</gene>
<dbReference type="PROSITE" id="PS00211">
    <property type="entry name" value="ABC_TRANSPORTER_1"/>
    <property type="match status" value="1"/>
</dbReference>
<dbReference type="InterPro" id="IPR050093">
    <property type="entry name" value="ABC_SmlMolc_Importer"/>
</dbReference>